<proteinExistence type="inferred from homology"/>
<keyword evidence="7 10" id="KW-0472">Membrane</keyword>
<dbReference type="RefSeq" id="WP_137424872.1">
    <property type="nucleotide sequence ID" value="NZ_CP040098.1"/>
</dbReference>
<dbReference type="Gene3D" id="2.40.170.20">
    <property type="entry name" value="TonB-dependent receptor, beta-barrel domain"/>
    <property type="match status" value="1"/>
</dbReference>
<dbReference type="InterPro" id="IPR037066">
    <property type="entry name" value="Plug_dom_sf"/>
</dbReference>
<name>A0A4P8L3W9_9BACT</name>
<dbReference type="Pfam" id="PF07715">
    <property type="entry name" value="Plug"/>
    <property type="match status" value="1"/>
</dbReference>
<feature type="chain" id="PRO_5020732585" evidence="12">
    <location>
        <begin position="27"/>
        <end position="604"/>
    </location>
</feature>
<dbReference type="InterPro" id="IPR012910">
    <property type="entry name" value="Plug_dom"/>
</dbReference>
<keyword evidence="9 10" id="KW-0998">Cell outer membrane</keyword>
<evidence type="ECO:0000256" key="10">
    <source>
        <dbReference type="PROSITE-ProRule" id="PRU01360"/>
    </source>
</evidence>
<dbReference type="PANTHER" id="PTHR30069:SF29">
    <property type="entry name" value="HEMOGLOBIN AND HEMOGLOBIN-HAPTOGLOBIN-BINDING PROTEIN 1-RELATED"/>
    <property type="match status" value="1"/>
</dbReference>
<reference evidence="15 16" key="1">
    <citation type="submission" date="2019-05" db="EMBL/GenBank/DDBJ databases">
        <title>The Complete Genome Sequence of the n-alkane-degrading Desulfoglaeba alkanexedens ALDC reveals multiple alkylsuccinate synthase gene clusters.</title>
        <authorList>
            <person name="Callaghan A.V."/>
            <person name="Davidova I.A."/>
            <person name="Duncan K.E."/>
            <person name="Morris B."/>
            <person name="McInerney M.J."/>
        </authorList>
    </citation>
    <scope>NUCLEOTIDE SEQUENCE [LARGE SCALE GENOMIC DNA]</scope>
    <source>
        <strain evidence="15 16">ALDC</strain>
    </source>
</reference>
<dbReference type="AlphaFoldDB" id="A0A4P8L3W9"/>
<dbReference type="InterPro" id="IPR039426">
    <property type="entry name" value="TonB-dep_rcpt-like"/>
</dbReference>
<dbReference type="KEGG" id="dax:FDQ92_10670"/>
<evidence type="ECO:0000313" key="16">
    <source>
        <dbReference type="Proteomes" id="UP000298602"/>
    </source>
</evidence>
<evidence type="ECO:0000313" key="15">
    <source>
        <dbReference type="EMBL" id="QCQ22588.1"/>
    </source>
</evidence>
<evidence type="ECO:0000256" key="3">
    <source>
        <dbReference type="ARBA" id="ARBA00022452"/>
    </source>
</evidence>
<keyword evidence="5 12" id="KW-0732">Signal</keyword>
<dbReference type="Gene3D" id="2.170.130.10">
    <property type="entry name" value="TonB-dependent receptor, plug domain"/>
    <property type="match status" value="1"/>
</dbReference>
<dbReference type="PROSITE" id="PS52016">
    <property type="entry name" value="TONB_DEPENDENT_REC_3"/>
    <property type="match status" value="1"/>
</dbReference>
<accession>A0A4P8L3W9</accession>
<feature type="domain" description="TonB-dependent receptor plug" evidence="14">
    <location>
        <begin position="47"/>
        <end position="153"/>
    </location>
</feature>
<dbReference type="SUPFAM" id="SSF56935">
    <property type="entry name" value="Porins"/>
    <property type="match status" value="1"/>
</dbReference>
<dbReference type="GO" id="GO:0015344">
    <property type="term" value="F:siderophore uptake transmembrane transporter activity"/>
    <property type="evidence" value="ECO:0007669"/>
    <property type="project" value="TreeGrafter"/>
</dbReference>
<dbReference type="GO" id="GO:0044718">
    <property type="term" value="P:siderophore transmembrane transport"/>
    <property type="evidence" value="ECO:0007669"/>
    <property type="project" value="TreeGrafter"/>
</dbReference>
<dbReference type="InterPro" id="IPR000531">
    <property type="entry name" value="Beta-barrel_TonB"/>
</dbReference>
<evidence type="ECO:0000256" key="6">
    <source>
        <dbReference type="ARBA" id="ARBA00023077"/>
    </source>
</evidence>
<comment type="subcellular location">
    <subcellularLocation>
        <location evidence="1 10">Cell outer membrane</location>
        <topology evidence="1 10">Multi-pass membrane protein</topology>
    </subcellularLocation>
</comment>
<evidence type="ECO:0000256" key="5">
    <source>
        <dbReference type="ARBA" id="ARBA00022729"/>
    </source>
</evidence>
<keyword evidence="2 10" id="KW-0813">Transport</keyword>
<evidence type="ECO:0000256" key="8">
    <source>
        <dbReference type="ARBA" id="ARBA00023170"/>
    </source>
</evidence>
<dbReference type="EMBL" id="CP040098">
    <property type="protein sequence ID" value="QCQ22588.1"/>
    <property type="molecule type" value="Genomic_DNA"/>
</dbReference>
<feature type="domain" description="TonB-dependent receptor-like beta-barrel" evidence="13">
    <location>
        <begin position="194"/>
        <end position="579"/>
    </location>
</feature>
<dbReference type="InterPro" id="IPR036942">
    <property type="entry name" value="Beta-barrel_TonB_sf"/>
</dbReference>
<dbReference type="GO" id="GO:0009279">
    <property type="term" value="C:cell outer membrane"/>
    <property type="evidence" value="ECO:0007669"/>
    <property type="project" value="UniProtKB-SubCell"/>
</dbReference>
<dbReference type="Pfam" id="PF00593">
    <property type="entry name" value="TonB_dep_Rec_b-barrel"/>
    <property type="match status" value="1"/>
</dbReference>
<keyword evidence="4 10" id="KW-0812">Transmembrane</keyword>
<evidence type="ECO:0000256" key="1">
    <source>
        <dbReference type="ARBA" id="ARBA00004571"/>
    </source>
</evidence>
<dbReference type="CDD" id="cd01347">
    <property type="entry name" value="ligand_gated_channel"/>
    <property type="match status" value="1"/>
</dbReference>
<evidence type="ECO:0000256" key="4">
    <source>
        <dbReference type="ARBA" id="ARBA00022692"/>
    </source>
</evidence>
<gene>
    <name evidence="15" type="ORF">FDQ92_10670</name>
</gene>
<evidence type="ECO:0000256" key="12">
    <source>
        <dbReference type="SAM" id="SignalP"/>
    </source>
</evidence>
<sequence>MAKVILIGFVLCIFTSIFAITFFAQAQEAVELEKTVVTATKTEHTLGDVPVAAEVITKEEIKAKNIKTVQDALKYISGIKIDKNCGEWGGKGKVEIQGLSANYTLILVDGQRYHGGHGEGVDLQSIPIEMIERIEIVKGPASALYGSDALGGVINIITKSAPEKPSFTASTSFGTRHTQVHEATGGIKAAGFGTFLNYTRRESEGIEAEFDEYEEDIFQGTLQYDFTPQSQLIVKPYYSEHRMEYEDRTQKRSGLNTLWEWRPDDLSKFNLRGSWFNYEHYTGDRVSDWDDDNYEVEINYSRSILGRHIITGGYHYQGEEIDDEGKGYDADQTLNSFFLQDEIDLSPFVLVLGLRVDDHDEWGTETNPKASLMYKVSDAFKLRASVGRAFRAPDLVKLYGGWRMGPYMVQPNPDLDPETSIGYQVGGEYQFSKDYLAKVSLFRNEVADMISHRIVRKGRPPWDMYWENIDEAATQGVEVDLVARLIDNLTAKLAYTYLDTEDEETNKELIERANHKVDIELNWKILEFGLNLNLAGQYVARRYEDEENTKRLGGYSTWDLALTKDITKYAETFVRIDNIFGKDNIVDEYDIDGTEFLGGLKITF</sequence>
<keyword evidence="6 11" id="KW-0798">TonB box</keyword>
<comment type="similarity">
    <text evidence="10 11">Belongs to the TonB-dependent receptor family.</text>
</comment>
<dbReference type="Proteomes" id="UP000298602">
    <property type="component" value="Chromosome"/>
</dbReference>
<evidence type="ECO:0000256" key="11">
    <source>
        <dbReference type="RuleBase" id="RU003357"/>
    </source>
</evidence>
<reference evidence="15 16" key="2">
    <citation type="submission" date="2019-05" db="EMBL/GenBank/DDBJ databases">
        <authorList>
            <person name="Suflita J.M."/>
            <person name="Marks C.R."/>
        </authorList>
    </citation>
    <scope>NUCLEOTIDE SEQUENCE [LARGE SCALE GENOMIC DNA]</scope>
    <source>
        <strain evidence="15 16">ALDC</strain>
    </source>
</reference>
<feature type="signal peptide" evidence="12">
    <location>
        <begin position="1"/>
        <end position="26"/>
    </location>
</feature>
<protein>
    <submittedName>
        <fullName evidence="15">TonB-dependent receptor</fullName>
    </submittedName>
</protein>
<evidence type="ECO:0000256" key="2">
    <source>
        <dbReference type="ARBA" id="ARBA00022448"/>
    </source>
</evidence>
<evidence type="ECO:0000259" key="14">
    <source>
        <dbReference type="Pfam" id="PF07715"/>
    </source>
</evidence>
<dbReference type="OrthoDB" id="5389752at2"/>
<evidence type="ECO:0000256" key="9">
    <source>
        <dbReference type="ARBA" id="ARBA00023237"/>
    </source>
</evidence>
<organism evidence="15 16">
    <name type="scientific">Desulfoglaeba alkanexedens ALDC</name>
    <dbReference type="NCBI Taxonomy" id="980445"/>
    <lineage>
        <taxon>Bacteria</taxon>
        <taxon>Pseudomonadati</taxon>
        <taxon>Thermodesulfobacteriota</taxon>
        <taxon>Syntrophobacteria</taxon>
        <taxon>Syntrophobacterales</taxon>
        <taxon>Syntrophobacteraceae</taxon>
        <taxon>Desulfoglaeba</taxon>
    </lineage>
</organism>
<evidence type="ECO:0000259" key="13">
    <source>
        <dbReference type="Pfam" id="PF00593"/>
    </source>
</evidence>
<keyword evidence="16" id="KW-1185">Reference proteome</keyword>
<keyword evidence="3 10" id="KW-1134">Transmembrane beta strand</keyword>
<keyword evidence="8 15" id="KW-0675">Receptor</keyword>
<evidence type="ECO:0000256" key="7">
    <source>
        <dbReference type="ARBA" id="ARBA00023136"/>
    </source>
</evidence>
<dbReference type="PANTHER" id="PTHR30069">
    <property type="entry name" value="TONB-DEPENDENT OUTER MEMBRANE RECEPTOR"/>
    <property type="match status" value="1"/>
</dbReference>